<keyword evidence="2" id="KW-1185">Reference proteome</keyword>
<evidence type="ECO:0000313" key="1">
    <source>
        <dbReference type="EMBL" id="CAG8573597.1"/>
    </source>
</evidence>
<accession>A0ACA9MC40</accession>
<feature type="non-terminal residue" evidence="1">
    <location>
        <position position="1"/>
    </location>
</feature>
<organism evidence="1 2">
    <name type="scientific">Dentiscutata heterogama</name>
    <dbReference type="NCBI Taxonomy" id="1316150"/>
    <lineage>
        <taxon>Eukaryota</taxon>
        <taxon>Fungi</taxon>
        <taxon>Fungi incertae sedis</taxon>
        <taxon>Mucoromycota</taxon>
        <taxon>Glomeromycotina</taxon>
        <taxon>Glomeromycetes</taxon>
        <taxon>Diversisporales</taxon>
        <taxon>Gigasporaceae</taxon>
        <taxon>Dentiscutata</taxon>
    </lineage>
</organism>
<evidence type="ECO:0000313" key="2">
    <source>
        <dbReference type="Proteomes" id="UP000789702"/>
    </source>
</evidence>
<reference evidence="1" key="1">
    <citation type="submission" date="2021-06" db="EMBL/GenBank/DDBJ databases">
        <authorList>
            <person name="Kallberg Y."/>
            <person name="Tangrot J."/>
            <person name="Rosling A."/>
        </authorList>
    </citation>
    <scope>NUCLEOTIDE SEQUENCE</scope>
    <source>
        <strain evidence="1">IL203A</strain>
    </source>
</reference>
<protein>
    <submittedName>
        <fullName evidence="1">7195_t:CDS:1</fullName>
    </submittedName>
</protein>
<sequence length="119" mass="13118">DDNNSLDEAEEFEIVPATTKKSRKRRKAQSPTTTSSSCPVKKTKKGKSTCTTVTKKTTPIHLSVHSLAYSPAHSYISDTQQEDLQQSTPTHDNPNIPFSSQTIPQQNPPSEDASHHDES</sequence>
<comment type="caution">
    <text evidence="1">The sequence shown here is derived from an EMBL/GenBank/DDBJ whole genome shotgun (WGS) entry which is preliminary data.</text>
</comment>
<name>A0ACA9MC40_9GLOM</name>
<dbReference type="EMBL" id="CAJVPU010007507">
    <property type="protein sequence ID" value="CAG8573597.1"/>
    <property type="molecule type" value="Genomic_DNA"/>
</dbReference>
<dbReference type="Proteomes" id="UP000789702">
    <property type="component" value="Unassembled WGS sequence"/>
</dbReference>
<gene>
    <name evidence="1" type="ORF">DHETER_LOCUS6170</name>
</gene>
<proteinExistence type="predicted"/>